<proteinExistence type="predicted"/>
<accession>A0A5P1ESQ4</accession>
<feature type="compositionally biased region" description="Polar residues" evidence="1">
    <location>
        <begin position="111"/>
        <end position="120"/>
    </location>
</feature>
<dbReference type="Gramene" id="ONK68834">
    <property type="protein sequence ID" value="ONK68834"/>
    <property type="gene ID" value="A4U43_C05F16500"/>
</dbReference>
<feature type="compositionally biased region" description="Basic and acidic residues" evidence="1">
    <location>
        <begin position="24"/>
        <end position="48"/>
    </location>
</feature>
<organism evidence="2 3">
    <name type="scientific">Asparagus officinalis</name>
    <name type="common">Garden asparagus</name>
    <dbReference type="NCBI Taxonomy" id="4686"/>
    <lineage>
        <taxon>Eukaryota</taxon>
        <taxon>Viridiplantae</taxon>
        <taxon>Streptophyta</taxon>
        <taxon>Embryophyta</taxon>
        <taxon>Tracheophyta</taxon>
        <taxon>Spermatophyta</taxon>
        <taxon>Magnoliopsida</taxon>
        <taxon>Liliopsida</taxon>
        <taxon>Asparagales</taxon>
        <taxon>Asparagaceae</taxon>
        <taxon>Asparagoideae</taxon>
        <taxon>Asparagus</taxon>
    </lineage>
</organism>
<feature type="region of interest" description="Disordered" evidence="1">
    <location>
        <begin position="20"/>
        <end position="196"/>
    </location>
</feature>
<reference evidence="3" key="1">
    <citation type="journal article" date="2017" name="Nat. Commun.">
        <title>The asparagus genome sheds light on the origin and evolution of a young Y chromosome.</title>
        <authorList>
            <person name="Harkess A."/>
            <person name="Zhou J."/>
            <person name="Xu C."/>
            <person name="Bowers J.E."/>
            <person name="Van der Hulst R."/>
            <person name="Ayyampalayam S."/>
            <person name="Mercati F."/>
            <person name="Riccardi P."/>
            <person name="McKain M.R."/>
            <person name="Kakrana A."/>
            <person name="Tang H."/>
            <person name="Ray J."/>
            <person name="Groenendijk J."/>
            <person name="Arikit S."/>
            <person name="Mathioni S.M."/>
            <person name="Nakano M."/>
            <person name="Shan H."/>
            <person name="Telgmann-Rauber A."/>
            <person name="Kanno A."/>
            <person name="Yue Z."/>
            <person name="Chen H."/>
            <person name="Li W."/>
            <person name="Chen Y."/>
            <person name="Xu X."/>
            <person name="Zhang Y."/>
            <person name="Luo S."/>
            <person name="Chen H."/>
            <person name="Gao J."/>
            <person name="Mao Z."/>
            <person name="Pires J.C."/>
            <person name="Luo M."/>
            <person name="Kudrna D."/>
            <person name="Wing R.A."/>
            <person name="Meyers B.C."/>
            <person name="Yi K."/>
            <person name="Kong H."/>
            <person name="Lavrijsen P."/>
            <person name="Sunseri F."/>
            <person name="Falavigna A."/>
            <person name="Ye Y."/>
            <person name="Leebens-Mack J.H."/>
            <person name="Chen G."/>
        </authorList>
    </citation>
    <scope>NUCLEOTIDE SEQUENCE [LARGE SCALE GENOMIC DNA]</scope>
    <source>
        <strain evidence="3">cv. DH0086</strain>
    </source>
</reference>
<sequence length="196" mass="21864">MYLTWVRQPFARVQVTKLNTQGKRSTDQSKCCHEKGGKVVSDEGHSKPEANIPKGYESDDVLTASEVEKALNSDHEEIHEMRERNIAMLASQKSNIAFNSGARIKKDQPSETDPGQANEPSQEHAQHHAHAQHLQGNAEQPSERNADHPNASNLEQHYEANEETEANVERAIEANTEQPTEAILEQPTEAITEQPT</sequence>
<gene>
    <name evidence="2" type="ORF">A4U43_C05F16500</name>
</gene>
<keyword evidence="3" id="KW-1185">Reference proteome</keyword>
<evidence type="ECO:0000313" key="3">
    <source>
        <dbReference type="Proteomes" id="UP000243459"/>
    </source>
</evidence>
<dbReference type="EMBL" id="CM007385">
    <property type="protein sequence ID" value="ONK68834.1"/>
    <property type="molecule type" value="Genomic_DNA"/>
</dbReference>
<protein>
    <submittedName>
        <fullName evidence="2">Uncharacterized protein</fullName>
    </submittedName>
</protein>
<evidence type="ECO:0000256" key="1">
    <source>
        <dbReference type="SAM" id="MobiDB-lite"/>
    </source>
</evidence>
<evidence type="ECO:0000313" key="2">
    <source>
        <dbReference type="EMBL" id="ONK68834.1"/>
    </source>
</evidence>
<feature type="compositionally biased region" description="Basic and acidic residues" evidence="1">
    <location>
        <begin position="66"/>
        <end position="85"/>
    </location>
</feature>
<name>A0A5P1ESQ4_ASPOF</name>
<dbReference type="AlphaFoldDB" id="A0A5P1ESQ4"/>
<dbReference type="Proteomes" id="UP000243459">
    <property type="component" value="Chromosome 5"/>
</dbReference>